<feature type="transmembrane region" description="Helical" evidence="8">
    <location>
        <begin position="44"/>
        <end position="61"/>
    </location>
</feature>
<evidence type="ECO:0000256" key="7">
    <source>
        <dbReference type="RuleBase" id="RU003942"/>
    </source>
</evidence>
<name>A0A852Z2W6_9ACTN</name>
<dbReference type="Pfam" id="PF00893">
    <property type="entry name" value="Multi_Drug_Res"/>
    <property type="match status" value="1"/>
</dbReference>
<keyword evidence="5 8" id="KW-1133">Transmembrane helix</keyword>
<dbReference type="SUPFAM" id="SSF103481">
    <property type="entry name" value="Multidrug resistance efflux transporter EmrE"/>
    <property type="match status" value="1"/>
</dbReference>
<evidence type="ECO:0000256" key="5">
    <source>
        <dbReference type="ARBA" id="ARBA00022989"/>
    </source>
</evidence>
<protein>
    <submittedName>
        <fullName evidence="9">Small multidrug resistance pump</fullName>
    </submittedName>
</protein>
<proteinExistence type="inferred from homology"/>
<feature type="transmembrane region" description="Helical" evidence="8">
    <location>
        <begin position="12"/>
        <end position="38"/>
    </location>
</feature>
<dbReference type="Gene3D" id="1.10.3730.20">
    <property type="match status" value="1"/>
</dbReference>
<evidence type="ECO:0000313" key="9">
    <source>
        <dbReference type="EMBL" id="NYH80898.1"/>
    </source>
</evidence>
<organism evidence="9 10">
    <name type="scientific">Actinopolyspora biskrensis</name>
    <dbReference type="NCBI Taxonomy" id="1470178"/>
    <lineage>
        <taxon>Bacteria</taxon>
        <taxon>Bacillati</taxon>
        <taxon>Actinomycetota</taxon>
        <taxon>Actinomycetes</taxon>
        <taxon>Actinopolysporales</taxon>
        <taxon>Actinopolysporaceae</taxon>
        <taxon>Actinopolyspora</taxon>
    </lineage>
</organism>
<dbReference type="GO" id="GO:0022857">
    <property type="term" value="F:transmembrane transporter activity"/>
    <property type="evidence" value="ECO:0007669"/>
    <property type="project" value="InterPro"/>
</dbReference>
<accession>A0A852Z2W6</accession>
<reference evidence="9 10" key="1">
    <citation type="submission" date="2020-07" db="EMBL/GenBank/DDBJ databases">
        <title>Genomic Encyclopedia of Type Strains, Phase III (KMG-III): the genomes of soil and plant-associated and newly described type strains.</title>
        <authorList>
            <person name="Whitman W."/>
        </authorList>
    </citation>
    <scope>NUCLEOTIDE SEQUENCE [LARGE SCALE GENOMIC DNA]</scope>
    <source>
        <strain evidence="9 10">CECT 8576</strain>
    </source>
</reference>
<comment type="caution">
    <text evidence="9">The sequence shown here is derived from an EMBL/GenBank/DDBJ whole genome shotgun (WGS) entry which is preliminary data.</text>
</comment>
<keyword evidence="10" id="KW-1185">Reference proteome</keyword>
<keyword evidence="4 7" id="KW-0812">Transmembrane</keyword>
<dbReference type="AlphaFoldDB" id="A0A852Z2W6"/>
<evidence type="ECO:0000256" key="4">
    <source>
        <dbReference type="ARBA" id="ARBA00022692"/>
    </source>
</evidence>
<comment type="similarity">
    <text evidence="7">Belongs to the drug/metabolite transporter (DMT) superfamily. Small multidrug resistance (SMR) (TC 2.A.7.1) family.</text>
</comment>
<dbReference type="Proteomes" id="UP000548304">
    <property type="component" value="Unassembled WGS sequence"/>
</dbReference>
<sequence>MFRRPRGDATVLGGFVVYIVLATAILSEVLGTISLRFVEGLSRPLPLALVVLGYGSAFVALSKVLKMGIPVGAAYAIWAGVGVALVALIGAVFLNETMTLVQLMGVLLIIGGVVALEAGGAH</sequence>
<evidence type="ECO:0000256" key="3">
    <source>
        <dbReference type="ARBA" id="ARBA00022475"/>
    </source>
</evidence>
<evidence type="ECO:0000256" key="1">
    <source>
        <dbReference type="ARBA" id="ARBA00004651"/>
    </source>
</evidence>
<dbReference type="PANTHER" id="PTHR30561">
    <property type="entry name" value="SMR FAMILY PROTON-DEPENDENT DRUG EFFLUX TRANSPORTER SUGE"/>
    <property type="match status" value="1"/>
</dbReference>
<keyword evidence="3" id="KW-1003">Cell membrane</keyword>
<gene>
    <name evidence="9" type="ORF">FHR84_004270</name>
</gene>
<evidence type="ECO:0000256" key="8">
    <source>
        <dbReference type="SAM" id="Phobius"/>
    </source>
</evidence>
<dbReference type="GO" id="GO:0005886">
    <property type="term" value="C:plasma membrane"/>
    <property type="evidence" value="ECO:0007669"/>
    <property type="project" value="UniProtKB-SubCell"/>
</dbReference>
<feature type="transmembrane region" description="Helical" evidence="8">
    <location>
        <begin position="100"/>
        <end position="119"/>
    </location>
</feature>
<evidence type="ECO:0000313" key="10">
    <source>
        <dbReference type="Proteomes" id="UP000548304"/>
    </source>
</evidence>
<dbReference type="EMBL" id="JACBYW010000010">
    <property type="protein sequence ID" value="NYH80898.1"/>
    <property type="molecule type" value="Genomic_DNA"/>
</dbReference>
<keyword evidence="2" id="KW-0813">Transport</keyword>
<feature type="transmembrane region" description="Helical" evidence="8">
    <location>
        <begin position="73"/>
        <end position="94"/>
    </location>
</feature>
<evidence type="ECO:0000256" key="2">
    <source>
        <dbReference type="ARBA" id="ARBA00022448"/>
    </source>
</evidence>
<comment type="subcellular location">
    <subcellularLocation>
        <location evidence="1 7">Cell membrane</location>
        <topology evidence="1 7">Multi-pass membrane protein</topology>
    </subcellularLocation>
</comment>
<dbReference type="InterPro" id="IPR045324">
    <property type="entry name" value="Small_multidrug_res"/>
</dbReference>
<dbReference type="PANTHER" id="PTHR30561:SF1">
    <property type="entry name" value="MULTIDRUG TRANSPORTER EMRE"/>
    <property type="match status" value="1"/>
</dbReference>
<keyword evidence="6 8" id="KW-0472">Membrane</keyword>
<dbReference type="InterPro" id="IPR037185">
    <property type="entry name" value="EmrE-like"/>
</dbReference>
<evidence type="ECO:0000256" key="6">
    <source>
        <dbReference type="ARBA" id="ARBA00023136"/>
    </source>
</evidence>
<dbReference type="InterPro" id="IPR000390">
    <property type="entry name" value="Small_drug/metabolite_transptr"/>
</dbReference>